<feature type="domain" description="Ribosome maturation factor RimP N-terminal" evidence="5">
    <location>
        <begin position="12"/>
        <end position="85"/>
    </location>
</feature>
<keyword evidence="1 3" id="KW-0963">Cytoplasm</keyword>
<gene>
    <name evidence="3" type="primary">rimP</name>
    <name evidence="7" type="ORF">FHU37_005469</name>
</gene>
<dbReference type="NCBIfam" id="NF000930">
    <property type="entry name" value="PRK00092.2-2"/>
    <property type="match status" value="1"/>
</dbReference>
<evidence type="ECO:0000313" key="8">
    <source>
        <dbReference type="Proteomes" id="UP000567795"/>
    </source>
</evidence>
<dbReference type="Gene3D" id="3.30.300.70">
    <property type="entry name" value="RimP-like superfamily, N-terminal"/>
    <property type="match status" value="1"/>
</dbReference>
<feature type="domain" description="Ribosome maturation factor RimP C-terminal" evidence="6">
    <location>
        <begin position="88"/>
        <end position="155"/>
    </location>
</feature>
<dbReference type="InterPro" id="IPR028989">
    <property type="entry name" value="RimP_N"/>
</dbReference>
<evidence type="ECO:0000256" key="2">
    <source>
        <dbReference type="ARBA" id="ARBA00022517"/>
    </source>
</evidence>
<dbReference type="EMBL" id="JACBZD010000002">
    <property type="protein sequence ID" value="NYI08440.1"/>
    <property type="molecule type" value="Genomic_DNA"/>
</dbReference>
<dbReference type="GO" id="GO:0000028">
    <property type="term" value="P:ribosomal small subunit assembly"/>
    <property type="evidence" value="ECO:0007669"/>
    <property type="project" value="TreeGrafter"/>
</dbReference>
<evidence type="ECO:0000256" key="4">
    <source>
        <dbReference type="SAM" id="MobiDB-lite"/>
    </source>
</evidence>
<feature type="compositionally biased region" description="Acidic residues" evidence="4">
    <location>
        <begin position="177"/>
        <end position="215"/>
    </location>
</feature>
<dbReference type="InterPro" id="IPR003728">
    <property type="entry name" value="Ribosome_maturation_RimP"/>
</dbReference>
<dbReference type="InterPro" id="IPR035956">
    <property type="entry name" value="RimP_N_sf"/>
</dbReference>
<reference evidence="7 8" key="1">
    <citation type="submission" date="2020-07" db="EMBL/GenBank/DDBJ databases">
        <title>Sequencing the genomes of 1000 actinobacteria strains.</title>
        <authorList>
            <person name="Klenk H.-P."/>
        </authorList>
    </citation>
    <scope>NUCLEOTIDE SEQUENCE [LARGE SCALE GENOMIC DNA]</scope>
    <source>
        <strain evidence="7 8">DSM 42178</strain>
    </source>
</reference>
<evidence type="ECO:0000256" key="3">
    <source>
        <dbReference type="HAMAP-Rule" id="MF_01077"/>
    </source>
</evidence>
<proteinExistence type="inferred from homology"/>
<keyword evidence="2 3" id="KW-0690">Ribosome biogenesis</keyword>
<accession>A0A853A4P2</accession>
<dbReference type="HAMAP" id="MF_01077">
    <property type="entry name" value="RimP"/>
    <property type="match status" value="1"/>
</dbReference>
<dbReference type="Pfam" id="PF17384">
    <property type="entry name" value="DUF150_C"/>
    <property type="match status" value="1"/>
</dbReference>
<dbReference type="CDD" id="cd01734">
    <property type="entry name" value="YlxS_C"/>
    <property type="match status" value="1"/>
</dbReference>
<dbReference type="Proteomes" id="UP000567795">
    <property type="component" value="Unassembled WGS sequence"/>
</dbReference>
<dbReference type="GO" id="GO:0005829">
    <property type="term" value="C:cytosol"/>
    <property type="evidence" value="ECO:0007669"/>
    <property type="project" value="TreeGrafter"/>
</dbReference>
<dbReference type="InterPro" id="IPR028998">
    <property type="entry name" value="RimP_C"/>
</dbReference>
<evidence type="ECO:0000259" key="6">
    <source>
        <dbReference type="Pfam" id="PF17384"/>
    </source>
</evidence>
<dbReference type="PANTHER" id="PTHR33867:SF1">
    <property type="entry name" value="RIBOSOME MATURATION FACTOR RIMP"/>
    <property type="match status" value="1"/>
</dbReference>
<comment type="similarity">
    <text evidence="3">Belongs to the RimP family.</text>
</comment>
<comment type="function">
    <text evidence="3">Required for maturation of 30S ribosomal subunits.</text>
</comment>
<dbReference type="RefSeq" id="WP_218904800.1">
    <property type="nucleotide sequence ID" value="NZ_JACBZD010000002.1"/>
</dbReference>
<feature type="region of interest" description="Disordered" evidence="4">
    <location>
        <begin position="169"/>
        <end position="236"/>
    </location>
</feature>
<sequence>MSTAQTDRLRALLEPITEQRGVDLEDVTVTSVGRRRLLGVVVDADGGVDLDLVAELSREFSDALDAADAMGGAPYVLEVGSPGVERPLTEPKHWRRATGRLVKVRLTEGGELTARVLVADEDGAELLVPAAKGRGEPTRRRITWPEVARAQVQVELDRKAADREMAAYAPGAGGEAPDAEPADLDGLDDVDDLDGLEEDASTDDDDFDDVDDSDGTADGGADPAVGDRSPSARGDG</sequence>
<dbReference type="PANTHER" id="PTHR33867">
    <property type="entry name" value="RIBOSOME MATURATION FACTOR RIMP"/>
    <property type="match status" value="1"/>
</dbReference>
<organism evidence="7 8">
    <name type="scientific">Allostreptomyces psammosilenae</name>
    <dbReference type="NCBI Taxonomy" id="1892865"/>
    <lineage>
        <taxon>Bacteria</taxon>
        <taxon>Bacillati</taxon>
        <taxon>Actinomycetota</taxon>
        <taxon>Actinomycetes</taxon>
        <taxon>Kitasatosporales</taxon>
        <taxon>Streptomycetaceae</taxon>
        <taxon>Allostreptomyces</taxon>
    </lineage>
</organism>
<name>A0A853A4P2_9ACTN</name>
<dbReference type="Pfam" id="PF02576">
    <property type="entry name" value="RimP_N"/>
    <property type="match status" value="1"/>
</dbReference>
<evidence type="ECO:0000313" key="7">
    <source>
        <dbReference type="EMBL" id="NYI08440.1"/>
    </source>
</evidence>
<evidence type="ECO:0000259" key="5">
    <source>
        <dbReference type="Pfam" id="PF02576"/>
    </source>
</evidence>
<dbReference type="SUPFAM" id="SSF75420">
    <property type="entry name" value="YhbC-like, N-terminal domain"/>
    <property type="match status" value="1"/>
</dbReference>
<protein>
    <recommendedName>
        <fullName evidence="3">Ribosome maturation factor RimP</fullName>
    </recommendedName>
</protein>
<comment type="subcellular location">
    <subcellularLocation>
        <location evidence="3">Cytoplasm</location>
    </subcellularLocation>
</comment>
<dbReference type="AlphaFoldDB" id="A0A853A4P2"/>
<evidence type="ECO:0000256" key="1">
    <source>
        <dbReference type="ARBA" id="ARBA00022490"/>
    </source>
</evidence>
<comment type="caution">
    <text evidence="7">The sequence shown here is derived from an EMBL/GenBank/DDBJ whole genome shotgun (WGS) entry which is preliminary data.</text>
</comment>
<dbReference type="GO" id="GO:0006412">
    <property type="term" value="P:translation"/>
    <property type="evidence" value="ECO:0007669"/>
    <property type="project" value="TreeGrafter"/>
</dbReference>
<keyword evidence="8" id="KW-1185">Reference proteome</keyword>